<dbReference type="STRING" id="1921010.MMIC_P2172"/>
<evidence type="ECO:0000313" key="7">
    <source>
        <dbReference type="Proteomes" id="UP000231632"/>
    </source>
</evidence>
<evidence type="ECO:0000256" key="1">
    <source>
        <dbReference type="ARBA" id="ARBA00004127"/>
    </source>
</evidence>
<protein>
    <recommendedName>
        <fullName evidence="8">Isoprenylcysteine carboxylmethyltransferase family protein</fullName>
    </recommendedName>
</protein>
<dbReference type="InterPro" id="IPR007318">
    <property type="entry name" value="Phopholipid_MeTrfase"/>
</dbReference>
<keyword evidence="7" id="KW-1185">Reference proteome</keyword>
<sequence length="153" mass="17496">MKRFKLKIPPPVVAIVCGLIIWELSIALPSHALDAGIRHMIAYLLLAMAFTIDLWALLSFRRAKTTIDPRYPHKTSTIVSSGIYGYTRNPMYLGLTLILSALSIWLGAKFGLFVVAAFILYMNTFQIEPEEEALEKQFGDVYIRYKSKVRRWI</sequence>
<feature type="transmembrane region" description="Helical" evidence="5">
    <location>
        <begin position="40"/>
        <end position="60"/>
    </location>
</feature>
<evidence type="ECO:0000313" key="6">
    <source>
        <dbReference type="EMBL" id="GAV21192.1"/>
    </source>
</evidence>
<keyword evidence="3 5" id="KW-1133">Transmembrane helix</keyword>
<evidence type="ECO:0000256" key="2">
    <source>
        <dbReference type="ARBA" id="ARBA00022692"/>
    </source>
</evidence>
<feature type="transmembrane region" description="Helical" evidence="5">
    <location>
        <begin position="12"/>
        <end position="28"/>
    </location>
</feature>
<keyword evidence="2 5" id="KW-0812">Transmembrane</keyword>
<comment type="caution">
    <text evidence="6">The sequence shown here is derived from an EMBL/GenBank/DDBJ whole genome shotgun (WGS) entry which is preliminary data.</text>
</comment>
<organism evidence="6 7">
    <name type="scientific">Mariprofundus micogutta</name>
    <dbReference type="NCBI Taxonomy" id="1921010"/>
    <lineage>
        <taxon>Bacteria</taxon>
        <taxon>Pseudomonadati</taxon>
        <taxon>Pseudomonadota</taxon>
        <taxon>Candidatius Mariprofundia</taxon>
        <taxon>Mariprofundales</taxon>
        <taxon>Mariprofundaceae</taxon>
        <taxon>Mariprofundus</taxon>
    </lineage>
</organism>
<feature type="transmembrane region" description="Helical" evidence="5">
    <location>
        <begin position="92"/>
        <end position="121"/>
    </location>
</feature>
<dbReference type="PANTHER" id="PTHR12714:SF24">
    <property type="entry name" value="SLR1182 PROTEIN"/>
    <property type="match status" value="1"/>
</dbReference>
<dbReference type="OrthoDB" id="9811969at2"/>
<proteinExistence type="predicted"/>
<dbReference type="GO" id="GO:0016740">
    <property type="term" value="F:transferase activity"/>
    <property type="evidence" value="ECO:0007669"/>
    <property type="project" value="UniProtKB-ARBA"/>
</dbReference>
<evidence type="ECO:0000256" key="4">
    <source>
        <dbReference type="ARBA" id="ARBA00023136"/>
    </source>
</evidence>
<evidence type="ECO:0000256" key="5">
    <source>
        <dbReference type="SAM" id="Phobius"/>
    </source>
</evidence>
<dbReference type="PANTHER" id="PTHR12714">
    <property type="entry name" value="PROTEIN-S ISOPRENYLCYSTEINE O-METHYLTRANSFERASE"/>
    <property type="match status" value="1"/>
</dbReference>
<dbReference type="Proteomes" id="UP000231632">
    <property type="component" value="Unassembled WGS sequence"/>
</dbReference>
<dbReference type="GO" id="GO:0012505">
    <property type="term" value="C:endomembrane system"/>
    <property type="evidence" value="ECO:0007669"/>
    <property type="project" value="UniProtKB-SubCell"/>
</dbReference>
<evidence type="ECO:0008006" key="8">
    <source>
        <dbReference type="Google" id="ProtNLM"/>
    </source>
</evidence>
<evidence type="ECO:0000256" key="3">
    <source>
        <dbReference type="ARBA" id="ARBA00022989"/>
    </source>
</evidence>
<keyword evidence="4 5" id="KW-0472">Membrane</keyword>
<dbReference type="Pfam" id="PF04191">
    <property type="entry name" value="PEMT"/>
    <property type="match status" value="1"/>
</dbReference>
<accession>A0A1L8CQJ0</accession>
<comment type="subcellular location">
    <subcellularLocation>
        <location evidence="1">Endomembrane system</location>
        <topology evidence="1">Multi-pass membrane protein</topology>
    </subcellularLocation>
</comment>
<dbReference type="Gene3D" id="1.20.120.1630">
    <property type="match status" value="1"/>
</dbReference>
<dbReference type="AlphaFoldDB" id="A0A1L8CQJ0"/>
<dbReference type="RefSeq" id="WP_072660493.1">
    <property type="nucleotide sequence ID" value="NZ_BDFD01000022.1"/>
</dbReference>
<gene>
    <name evidence="6" type="ORF">MMIC_P2172</name>
</gene>
<dbReference type="EMBL" id="BDFD01000022">
    <property type="protein sequence ID" value="GAV21192.1"/>
    <property type="molecule type" value="Genomic_DNA"/>
</dbReference>
<reference evidence="6 7" key="1">
    <citation type="journal article" date="2017" name="Arch. Microbiol.">
        <title>Mariprofundus micogutta sp. nov., a novel iron-oxidizing zetaproteobacterium isolated from a deep-sea hydrothermal field at the Bayonnaise knoll of the Izu-Ogasawara arc, and a description of Mariprofundales ord. nov. and Zetaproteobacteria classis nov.</title>
        <authorList>
            <person name="Makita H."/>
            <person name="Tanaka E."/>
            <person name="Mitsunobu S."/>
            <person name="Miyazaki M."/>
            <person name="Nunoura T."/>
            <person name="Uematsu K."/>
            <person name="Takaki Y."/>
            <person name="Nishi S."/>
            <person name="Shimamura S."/>
            <person name="Takai K."/>
        </authorList>
    </citation>
    <scope>NUCLEOTIDE SEQUENCE [LARGE SCALE GENOMIC DNA]</scope>
    <source>
        <strain evidence="6 7">ET2</strain>
    </source>
</reference>
<name>A0A1L8CQJ0_9PROT</name>